<accession>A0ACC2RB86</accession>
<evidence type="ECO:0000313" key="1">
    <source>
        <dbReference type="EMBL" id="KAJ8736716.1"/>
    </source>
</evidence>
<dbReference type="EMBL" id="CM056778">
    <property type="protein sequence ID" value="KAJ8736716.1"/>
    <property type="molecule type" value="Genomic_DNA"/>
</dbReference>
<organism evidence="1 2">
    <name type="scientific">Mythimna loreyi</name>
    <dbReference type="NCBI Taxonomy" id="667449"/>
    <lineage>
        <taxon>Eukaryota</taxon>
        <taxon>Metazoa</taxon>
        <taxon>Ecdysozoa</taxon>
        <taxon>Arthropoda</taxon>
        <taxon>Hexapoda</taxon>
        <taxon>Insecta</taxon>
        <taxon>Pterygota</taxon>
        <taxon>Neoptera</taxon>
        <taxon>Endopterygota</taxon>
        <taxon>Lepidoptera</taxon>
        <taxon>Glossata</taxon>
        <taxon>Ditrysia</taxon>
        <taxon>Noctuoidea</taxon>
        <taxon>Noctuidae</taxon>
        <taxon>Noctuinae</taxon>
        <taxon>Hadenini</taxon>
        <taxon>Mythimna</taxon>
    </lineage>
</organism>
<reference evidence="1" key="1">
    <citation type="submission" date="2023-03" db="EMBL/GenBank/DDBJ databases">
        <title>Chromosome-level genomes of two armyworms, Mythimna separata and Mythimna loreyi, provide insights into the biosynthesis and reception of sex pheromones.</title>
        <authorList>
            <person name="Zhao H."/>
        </authorList>
    </citation>
    <scope>NUCLEOTIDE SEQUENCE</scope>
    <source>
        <strain evidence="1">BeijingLab</strain>
    </source>
</reference>
<comment type="caution">
    <text evidence="1">The sequence shown here is derived from an EMBL/GenBank/DDBJ whole genome shotgun (WGS) entry which is preliminary data.</text>
</comment>
<protein>
    <submittedName>
        <fullName evidence="1">Uncharacterized protein</fullName>
    </submittedName>
</protein>
<proteinExistence type="predicted"/>
<name>A0ACC2RB86_9NEOP</name>
<dbReference type="Proteomes" id="UP001231649">
    <property type="component" value="Chromosome 2"/>
</dbReference>
<gene>
    <name evidence="1" type="ORF">PYW08_007372</name>
</gene>
<keyword evidence="2" id="KW-1185">Reference proteome</keyword>
<sequence>MAAALPEHSVPALQRLSQLTILNIKQTSSGYNGSNYTVLTEDEEVVFTLNEIVPDSFFRGGSRRAFDFDGVDNMGTKLFSFRRETGAIFISHKVELFMNEELVSVIHMEHKFFTPIFRINDALDNPVMRLKGQAADMSFFQLQTNDKTAIGAVQKKSRGWKKEMSSFKDDYIINFPADLSVTFKIAVIVACVYIDFGFHEGK</sequence>
<evidence type="ECO:0000313" key="2">
    <source>
        <dbReference type="Proteomes" id="UP001231649"/>
    </source>
</evidence>